<dbReference type="InterPro" id="IPR007050">
    <property type="entry name" value="HTH_bacterioopsin"/>
</dbReference>
<dbReference type="Proteomes" id="UP000002071">
    <property type="component" value="Chromosome"/>
</dbReference>
<evidence type="ECO:0000313" key="5">
    <source>
        <dbReference type="Proteomes" id="UP000002071"/>
    </source>
</evidence>
<dbReference type="PANTHER" id="PTHR34236:SF1">
    <property type="entry name" value="DIMETHYL SULFOXIDE REDUCTASE TRANSCRIPTIONAL ACTIVATOR"/>
    <property type="match status" value="1"/>
</dbReference>
<evidence type="ECO:0000313" key="4">
    <source>
        <dbReference type="EMBL" id="ACV11098.1"/>
    </source>
</evidence>
<dbReference type="OrthoDB" id="156233at2157"/>
<dbReference type="STRING" id="519442.Huta_0915"/>
<keyword evidence="2" id="KW-0804">Transcription</keyword>
<keyword evidence="1" id="KW-0805">Transcription regulation</keyword>
<dbReference type="HOGENOM" id="CLU_076274_1_0_2"/>
<protein>
    <submittedName>
        <fullName evidence="4">Bacterio-opsin activator HTH domain protein</fullName>
    </submittedName>
</protein>
<dbReference type="Pfam" id="PF04967">
    <property type="entry name" value="HTH_10"/>
    <property type="match status" value="1"/>
</dbReference>
<dbReference type="PANTHER" id="PTHR34236">
    <property type="entry name" value="DIMETHYL SULFOXIDE REDUCTASE TRANSCRIPTIONAL ACTIVATOR"/>
    <property type="match status" value="1"/>
</dbReference>
<feature type="domain" description="HTH bat-type" evidence="3">
    <location>
        <begin position="165"/>
        <end position="215"/>
    </location>
</feature>
<reference evidence="4 5" key="1">
    <citation type="journal article" date="2009" name="Stand. Genomic Sci.">
        <title>Complete genome sequence of Halorhabdus utahensis type strain (AX-2).</title>
        <authorList>
            <person name="Anderson I."/>
            <person name="Tindall B.J."/>
            <person name="Pomrenke H."/>
            <person name="Goker M."/>
            <person name="Lapidus A."/>
            <person name="Nolan M."/>
            <person name="Copeland A."/>
            <person name="Glavina Del Rio T."/>
            <person name="Chen F."/>
            <person name="Tice H."/>
            <person name="Cheng J.F."/>
            <person name="Lucas S."/>
            <person name="Chertkov O."/>
            <person name="Bruce D."/>
            <person name="Brettin T."/>
            <person name="Detter J.C."/>
            <person name="Han C."/>
            <person name="Goodwin L."/>
            <person name="Land M."/>
            <person name="Hauser L."/>
            <person name="Chang Y.J."/>
            <person name="Jeffries C.D."/>
            <person name="Pitluck S."/>
            <person name="Pati A."/>
            <person name="Mavromatis K."/>
            <person name="Ivanova N."/>
            <person name="Ovchinnikova G."/>
            <person name="Chen A."/>
            <person name="Palaniappan K."/>
            <person name="Chain P."/>
            <person name="Rohde M."/>
            <person name="Bristow J."/>
            <person name="Eisen J.A."/>
            <person name="Markowitz V."/>
            <person name="Hugenholtz P."/>
            <person name="Kyrpides N.C."/>
            <person name="Klenk H.P."/>
        </authorList>
    </citation>
    <scope>NUCLEOTIDE SEQUENCE [LARGE SCALE GENOMIC DNA]</scope>
    <source>
        <strain evidence="5">DSM 12940 / JCM 11049 / AX-2</strain>
    </source>
</reference>
<evidence type="ECO:0000259" key="3">
    <source>
        <dbReference type="Pfam" id="PF04967"/>
    </source>
</evidence>
<dbReference type="KEGG" id="hut:Huta_0915"/>
<evidence type="ECO:0000256" key="2">
    <source>
        <dbReference type="ARBA" id="ARBA00023163"/>
    </source>
</evidence>
<gene>
    <name evidence="4" type="ordered locus">Huta_0915</name>
</gene>
<name>C7NUT5_HALUD</name>
<dbReference type="EMBL" id="CP001687">
    <property type="protein sequence ID" value="ACV11098.1"/>
    <property type="molecule type" value="Genomic_DNA"/>
</dbReference>
<dbReference type="AlphaFoldDB" id="C7NUT5"/>
<organism evidence="4 5">
    <name type="scientific">Halorhabdus utahensis (strain DSM 12940 / JCM 11049 / AX-2)</name>
    <dbReference type="NCBI Taxonomy" id="519442"/>
    <lineage>
        <taxon>Archaea</taxon>
        <taxon>Methanobacteriati</taxon>
        <taxon>Methanobacteriota</taxon>
        <taxon>Stenosarchaea group</taxon>
        <taxon>Halobacteria</taxon>
        <taxon>Halobacteriales</taxon>
        <taxon>Haloarculaceae</taxon>
        <taxon>Halorhabdus</taxon>
    </lineage>
</organism>
<dbReference type="eggNOG" id="arCOG02271">
    <property type="taxonomic scope" value="Archaea"/>
</dbReference>
<sequence>MFMALRATYEITCEHLPFVSVAASVPEATLSVQLVPSQDEYTSFVVTVTEGPVSALKDAFEDAPFVAGYTRLNKSADPPRYKVLPDLSMSDQFPADFDVGGLKALADTDSLVDEIQATTTGWIQSGQFADRETLAEFQMFWERHGGFDLRRIESTSRPQAGADGLTDRQREALLAAAEMGYFDVPRDASLADVAADLDISASSLSERLRRGQLALIETHLDRSET</sequence>
<keyword evidence="5" id="KW-1185">Reference proteome</keyword>
<accession>C7NUT5</accession>
<evidence type="ECO:0000256" key="1">
    <source>
        <dbReference type="ARBA" id="ARBA00023015"/>
    </source>
</evidence>
<proteinExistence type="predicted"/>